<evidence type="ECO:0000259" key="5">
    <source>
        <dbReference type="Pfam" id="PF25963"/>
    </source>
</evidence>
<organism evidence="6 7">
    <name type="scientific">Belnapia mucosa</name>
    <dbReference type="NCBI Taxonomy" id="2804532"/>
    <lineage>
        <taxon>Bacteria</taxon>
        <taxon>Pseudomonadati</taxon>
        <taxon>Pseudomonadota</taxon>
        <taxon>Alphaproteobacteria</taxon>
        <taxon>Acetobacterales</taxon>
        <taxon>Roseomonadaceae</taxon>
        <taxon>Belnapia</taxon>
    </lineage>
</organism>
<dbReference type="InterPro" id="IPR058634">
    <property type="entry name" value="AaeA-lik-b-barrel"/>
</dbReference>
<feature type="domain" description="p-hydroxybenzoic acid efflux pump subunit AaeA-like beta-barrel" evidence="5">
    <location>
        <begin position="281"/>
        <end position="367"/>
    </location>
</feature>
<feature type="coiled-coil region" evidence="1">
    <location>
        <begin position="200"/>
        <end position="241"/>
    </location>
</feature>
<name>A0ABS1V5N5_9PROT</name>
<dbReference type="Proteomes" id="UP000606490">
    <property type="component" value="Unassembled WGS sequence"/>
</dbReference>
<keyword evidence="1" id="KW-0175">Coiled coil</keyword>
<accession>A0ABS1V5N5</accession>
<dbReference type="RefSeq" id="WP_202825747.1">
    <property type="nucleotide sequence ID" value="NZ_JAEUXJ010000004.1"/>
</dbReference>
<feature type="transmembrane region" description="Helical" evidence="3">
    <location>
        <begin position="43"/>
        <end position="64"/>
    </location>
</feature>
<proteinExistence type="predicted"/>
<keyword evidence="3" id="KW-0812">Transmembrane</keyword>
<dbReference type="InterPro" id="IPR058625">
    <property type="entry name" value="MdtA-like_BSH"/>
</dbReference>
<dbReference type="Gene3D" id="1.10.287.470">
    <property type="entry name" value="Helix hairpin bin"/>
    <property type="match status" value="1"/>
</dbReference>
<keyword evidence="3" id="KW-0472">Membrane</keyword>
<feature type="domain" description="Multidrug resistance protein MdtA-like barrel-sandwich hybrid" evidence="4">
    <location>
        <begin position="84"/>
        <end position="276"/>
    </location>
</feature>
<feature type="compositionally biased region" description="Basic and acidic residues" evidence="2">
    <location>
        <begin position="1"/>
        <end position="33"/>
    </location>
</feature>
<keyword evidence="3" id="KW-1133">Transmembrane helix</keyword>
<reference evidence="6 7" key="1">
    <citation type="submission" date="2021-01" db="EMBL/GenBank/DDBJ databases">
        <title>Belnapia mucosa sp. nov. and Belnapia arida sp. nov., isolated from the Tabernas Desert (Almeria, Spain).</title>
        <authorList>
            <person name="Molina-Menor E."/>
            <person name="Vidal-Verdu A."/>
            <person name="Calonge A."/>
            <person name="Satari L."/>
            <person name="Pereto Magraner J."/>
            <person name="Porcar Miralles M."/>
        </authorList>
    </citation>
    <scope>NUCLEOTIDE SEQUENCE [LARGE SCALE GENOMIC DNA]</scope>
    <source>
        <strain evidence="6 7">T6</strain>
    </source>
</reference>
<dbReference type="Gene3D" id="2.40.50.100">
    <property type="match status" value="1"/>
</dbReference>
<evidence type="ECO:0000313" key="7">
    <source>
        <dbReference type="Proteomes" id="UP000606490"/>
    </source>
</evidence>
<evidence type="ECO:0000313" key="6">
    <source>
        <dbReference type="EMBL" id="MBL6456004.1"/>
    </source>
</evidence>
<evidence type="ECO:0000259" key="4">
    <source>
        <dbReference type="Pfam" id="PF25917"/>
    </source>
</evidence>
<dbReference type="SUPFAM" id="SSF111369">
    <property type="entry name" value="HlyD-like secretion proteins"/>
    <property type="match status" value="2"/>
</dbReference>
<keyword evidence="7" id="KW-1185">Reference proteome</keyword>
<comment type="caution">
    <text evidence="6">The sequence shown here is derived from an EMBL/GenBank/DDBJ whole genome shotgun (WGS) entry which is preliminary data.</text>
</comment>
<feature type="region of interest" description="Disordered" evidence="2">
    <location>
        <begin position="1"/>
        <end position="35"/>
    </location>
</feature>
<dbReference type="InterPro" id="IPR050739">
    <property type="entry name" value="MFP"/>
</dbReference>
<feature type="region of interest" description="Disordered" evidence="2">
    <location>
        <begin position="174"/>
        <end position="197"/>
    </location>
</feature>
<dbReference type="Pfam" id="PF25917">
    <property type="entry name" value="BSH_RND"/>
    <property type="match status" value="1"/>
</dbReference>
<evidence type="ECO:0000256" key="2">
    <source>
        <dbReference type="SAM" id="MobiDB-lite"/>
    </source>
</evidence>
<dbReference type="Pfam" id="PF25963">
    <property type="entry name" value="Beta-barrel_AAEA"/>
    <property type="match status" value="1"/>
</dbReference>
<dbReference type="Gene3D" id="2.40.30.170">
    <property type="match status" value="1"/>
</dbReference>
<gene>
    <name evidence="6" type="ORF">JMJ55_11765</name>
</gene>
<evidence type="ECO:0000256" key="1">
    <source>
        <dbReference type="SAM" id="Coils"/>
    </source>
</evidence>
<evidence type="ECO:0000256" key="3">
    <source>
        <dbReference type="SAM" id="Phobius"/>
    </source>
</evidence>
<protein>
    <submittedName>
        <fullName evidence="6">HlyD family secretion protein</fullName>
    </submittedName>
</protein>
<dbReference type="PANTHER" id="PTHR30386:SF24">
    <property type="entry name" value="MULTIDRUG RESISTANCE EFFLUX PUMP"/>
    <property type="match status" value="1"/>
</dbReference>
<dbReference type="PANTHER" id="PTHR30386">
    <property type="entry name" value="MEMBRANE FUSION SUBUNIT OF EMRAB-TOLC MULTIDRUG EFFLUX PUMP"/>
    <property type="match status" value="1"/>
</dbReference>
<sequence>MDDGRHRIEEDRAPASHAEQRDEPKRDEEKKPAETPNPLRRRLLIGGGILAALLLAVGGGWWWWSSRQWESTDDAFIEAHVTRLAPQVGGRIARLLVQDNQRVEAGQLLVEIDPRDLDIALATARARQGSAAAQVAQAEAELAVRRASIGQADANVLVAEADLENAETSLRRFRSVDPRAVTQQQRDDAESGSRGARARLEAMRQAAAAARAQATSAEARIRAAEAAKHEADAAVANAELQRSYAGLTAPVAGRVTNRSVEVGNMVTAGQALLALVEPEVWVTANFKETQLRTIREGQTVEVKVDAYSDPVLRGRVDSIQRGTGARFSVLPAQNATGNYVKVTQRVPVKIVLADDRARNMPLSPGLSVVPRVRVRGE</sequence>
<dbReference type="EMBL" id="JAEUXJ010000004">
    <property type="protein sequence ID" value="MBL6456004.1"/>
    <property type="molecule type" value="Genomic_DNA"/>
</dbReference>